<accession>A0A2S4JFR9</accession>
<feature type="domain" description="Glycosyltransferase subfamily 4-like N-terminal" evidence="4">
    <location>
        <begin position="23"/>
        <end position="165"/>
    </location>
</feature>
<dbReference type="Pfam" id="PF00534">
    <property type="entry name" value="Glycos_transf_1"/>
    <property type="match status" value="1"/>
</dbReference>
<organism evidence="5 6">
    <name type="scientific">Alkalispirochaeta sphaeroplastigenens</name>
    <dbReference type="NCBI Taxonomy" id="1187066"/>
    <lineage>
        <taxon>Bacteria</taxon>
        <taxon>Pseudomonadati</taxon>
        <taxon>Spirochaetota</taxon>
        <taxon>Spirochaetia</taxon>
        <taxon>Spirochaetales</taxon>
        <taxon>Spirochaetaceae</taxon>
        <taxon>Alkalispirochaeta</taxon>
    </lineage>
</organism>
<dbReference type="Pfam" id="PF13439">
    <property type="entry name" value="Glyco_transf_4"/>
    <property type="match status" value="1"/>
</dbReference>
<keyword evidence="2 5" id="KW-0808">Transferase</keyword>
<comment type="caution">
    <text evidence="5">The sequence shown here is derived from an EMBL/GenBank/DDBJ whole genome shotgun (WGS) entry which is preliminary data.</text>
</comment>
<proteinExistence type="predicted"/>
<reference evidence="6" key="1">
    <citation type="submission" date="2015-12" db="EMBL/GenBank/DDBJ databases">
        <authorList>
            <person name="Lodha T.D."/>
            <person name="Chintalapati S."/>
            <person name="Chintalapati V.R."/>
            <person name="Sravanthi T."/>
        </authorList>
    </citation>
    <scope>NUCLEOTIDE SEQUENCE [LARGE SCALE GENOMIC DNA]</scope>
    <source>
        <strain evidence="6">JC133</strain>
    </source>
</reference>
<dbReference type="InterPro" id="IPR001296">
    <property type="entry name" value="Glyco_trans_1"/>
</dbReference>
<evidence type="ECO:0000313" key="5">
    <source>
        <dbReference type="EMBL" id="POQ98362.1"/>
    </source>
</evidence>
<sequence length="378" mass="41966">MSKTIHKISHLTSVHPRYDTRIFHKMCISLASQGHEVNLVAADGKGDEVKSGVSILDVGASKGRFDRIRNAPNRVFAKAAVLKADLYHLHDPELIPIGLKLKRLGHRVIFDSHEDVPKQMLGKPYLNKPMLWAIAKTFAAYEAWACAKLDGVIAATPFIRDKFLSINSNTVDINNFPLLHELEQQTGWANKCAEVCYVGGIGRIRGIQEVCAAMGLVKTDVRLNLAGRFGEQAMEQTVRAMPGWQRVNVLGFLDRAGVRDVLGRSMAGLVTFHPAPNHIEAQPNKMFEYMSAGIPVIASDFPLWREIIAGNDCGLLVDPLNPVAIAEAIDTLISNPDMAQRMGENGRCAVENLYNWGVEEKKLLEFYRNIMVNERTSL</sequence>
<dbReference type="InterPro" id="IPR028098">
    <property type="entry name" value="Glyco_trans_4-like_N"/>
</dbReference>
<keyword evidence="6" id="KW-1185">Reference proteome</keyword>
<dbReference type="CDD" id="cd03794">
    <property type="entry name" value="GT4_WbuB-like"/>
    <property type="match status" value="1"/>
</dbReference>
<dbReference type="Gene3D" id="3.40.50.2000">
    <property type="entry name" value="Glycogen Phosphorylase B"/>
    <property type="match status" value="2"/>
</dbReference>
<dbReference type="AlphaFoldDB" id="A0A2S4JFR9"/>
<name>A0A2S4JFR9_9SPIO</name>
<evidence type="ECO:0000259" key="3">
    <source>
        <dbReference type="Pfam" id="PF00534"/>
    </source>
</evidence>
<dbReference type="GO" id="GO:0016757">
    <property type="term" value="F:glycosyltransferase activity"/>
    <property type="evidence" value="ECO:0007669"/>
    <property type="project" value="UniProtKB-KW"/>
</dbReference>
<evidence type="ECO:0000256" key="2">
    <source>
        <dbReference type="ARBA" id="ARBA00022679"/>
    </source>
</evidence>
<dbReference type="Proteomes" id="UP000237350">
    <property type="component" value="Unassembled WGS sequence"/>
</dbReference>
<dbReference type="PANTHER" id="PTHR12526">
    <property type="entry name" value="GLYCOSYLTRANSFERASE"/>
    <property type="match status" value="1"/>
</dbReference>
<evidence type="ECO:0000256" key="1">
    <source>
        <dbReference type="ARBA" id="ARBA00022676"/>
    </source>
</evidence>
<dbReference type="RefSeq" id="WP_103681180.1">
    <property type="nucleotide sequence ID" value="NZ_LPWH01000123.1"/>
</dbReference>
<evidence type="ECO:0000313" key="6">
    <source>
        <dbReference type="Proteomes" id="UP000237350"/>
    </source>
</evidence>
<keyword evidence="1" id="KW-0328">Glycosyltransferase</keyword>
<dbReference type="PANTHER" id="PTHR12526:SF629">
    <property type="entry name" value="TEICHURONIC ACID BIOSYNTHESIS GLYCOSYLTRANSFERASE TUAH-RELATED"/>
    <property type="match status" value="1"/>
</dbReference>
<feature type="domain" description="Glycosyl transferase family 1" evidence="3">
    <location>
        <begin position="182"/>
        <end position="347"/>
    </location>
</feature>
<dbReference type="SUPFAM" id="SSF53756">
    <property type="entry name" value="UDP-Glycosyltransferase/glycogen phosphorylase"/>
    <property type="match status" value="1"/>
</dbReference>
<gene>
    <name evidence="5" type="ORF">AU468_13480</name>
</gene>
<protein>
    <submittedName>
        <fullName evidence="5">Glycosyl transferase</fullName>
    </submittedName>
</protein>
<dbReference type="OrthoDB" id="9811902at2"/>
<dbReference type="EMBL" id="LPWH01000123">
    <property type="protein sequence ID" value="POQ98362.1"/>
    <property type="molecule type" value="Genomic_DNA"/>
</dbReference>
<evidence type="ECO:0000259" key="4">
    <source>
        <dbReference type="Pfam" id="PF13439"/>
    </source>
</evidence>